<dbReference type="EMBL" id="JAKUCV010006532">
    <property type="protein sequence ID" value="KAJ4826957.1"/>
    <property type="molecule type" value="Genomic_DNA"/>
</dbReference>
<feature type="compositionally biased region" description="Polar residues" evidence="1">
    <location>
        <begin position="144"/>
        <end position="155"/>
    </location>
</feature>
<feature type="region of interest" description="Disordered" evidence="1">
    <location>
        <begin position="144"/>
        <end position="179"/>
    </location>
</feature>
<reference evidence="2" key="2">
    <citation type="journal article" date="2023" name="Plants (Basel)">
        <title>Annotation of the Turnera subulata (Passifloraceae) Draft Genome Reveals the S-Locus Evolved after the Divergence of Turneroideae from Passifloroideae in a Stepwise Manner.</title>
        <authorList>
            <person name="Henning P.M."/>
            <person name="Roalson E.H."/>
            <person name="Mir W."/>
            <person name="McCubbin A.G."/>
            <person name="Shore J.S."/>
        </authorList>
    </citation>
    <scope>NUCLEOTIDE SEQUENCE</scope>
    <source>
        <strain evidence="2">F60SS</strain>
    </source>
</reference>
<comment type="caution">
    <text evidence="2">The sequence shown here is derived from an EMBL/GenBank/DDBJ whole genome shotgun (WGS) entry which is preliminary data.</text>
</comment>
<evidence type="ECO:0000256" key="1">
    <source>
        <dbReference type="SAM" id="MobiDB-lite"/>
    </source>
</evidence>
<proteinExistence type="predicted"/>
<protein>
    <submittedName>
        <fullName evidence="2">Uncharacterized protein</fullName>
    </submittedName>
</protein>
<dbReference type="Proteomes" id="UP001141552">
    <property type="component" value="Unassembled WGS sequence"/>
</dbReference>
<reference evidence="2" key="1">
    <citation type="submission" date="2022-02" db="EMBL/GenBank/DDBJ databases">
        <authorList>
            <person name="Henning P.M."/>
            <person name="McCubbin A.G."/>
            <person name="Shore J.S."/>
        </authorList>
    </citation>
    <scope>NUCLEOTIDE SEQUENCE</scope>
    <source>
        <strain evidence="2">F60SS</strain>
        <tissue evidence="2">Leaves</tissue>
    </source>
</reference>
<dbReference type="OrthoDB" id="1867172at2759"/>
<evidence type="ECO:0000313" key="2">
    <source>
        <dbReference type="EMBL" id="KAJ4826957.1"/>
    </source>
</evidence>
<evidence type="ECO:0000313" key="3">
    <source>
        <dbReference type="Proteomes" id="UP001141552"/>
    </source>
</evidence>
<sequence length="179" mass="19585">MKDIGLRPVESMASVLVNKETHGIDPSPMVDIGLGPVYDIGLRPVDDIVKGHRDVSPPVTARIPKTYIPRVLLSSVEEAVKKSNDDEEDRPNIRASSIPRPRAVLSSPDNDAVIGSKNKVKAVQPFPLKHQKLTQNRHAQCKGITNNASDESSVNMRKAKTRAVKGTKMPVPAFSSHKR</sequence>
<keyword evidence="3" id="KW-1185">Reference proteome</keyword>
<gene>
    <name evidence="2" type="ORF">Tsubulata_015803</name>
</gene>
<organism evidence="2 3">
    <name type="scientific">Turnera subulata</name>
    <dbReference type="NCBI Taxonomy" id="218843"/>
    <lineage>
        <taxon>Eukaryota</taxon>
        <taxon>Viridiplantae</taxon>
        <taxon>Streptophyta</taxon>
        <taxon>Embryophyta</taxon>
        <taxon>Tracheophyta</taxon>
        <taxon>Spermatophyta</taxon>
        <taxon>Magnoliopsida</taxon>
        <taxon>eudicotyledons</taxon>
        <taxon>Gunneridae</taxon>
        <taxon>Pentapetalae</taxon>
        <taxon>rosids</taxon>
        <taxon>fabids</taxon>
        <taxon>Malpighiales</taxon>
        <taxon>Passifloraceae</taxon>
        <taxon>Turnera</taxon>
    </lineage>
</organism>
<name>A0A9Q0FAS2_9ROSI</name>
<feature type="region of interest" description="Disordered" evidence="1">
    <location>
        <begin position="80"/>
        <end position="116"/>
    </location>
</feature>
<accession>A0A9Q0FAS2</accession>
<dbReference type="PANTHER" id="PTHR38932:SF1">
    <property type="entry name" value="DUF4005 DOMAIN-CONTAINING PROTEIN"/>
    <property type="match status" value="1"/>
</dbReference>
<dbReference type="AlphaFoldDB" id="A0A9Q0FAS2"/>
<dbReference type="PANTHER" id="PTHR38932">
    <property type="entry name" value="BNAC03G64660D PROTEIN"/>
    <property type="match status" value="1"/>
</dbReference>